<name>A0A2U3D950_SULT2</name>
<dbReference type="Proteomes" id="UP000245380">
    <property type="component" value="Unassembled WGS sequence"/>
</dbReference>
<dbReference type="EMBL" id="MPDK01000008">
    <property type="protein sequence ID" value="PWI57803.1"/>
    <property type="molecule type" value="Genomic_DNA"/>
</dbReference>
<gene>
    <name evidence="1" type="ORF">BM613_06310</name>
</gene>
<dbReference type="AlphaFoldDB" id="A0A2U3D950"/>
<sequence length="66" mass="7963">MFRFLLLLCGFRWFSRRSNKECDHTEFRAKRRAFRRKLREAFDVWDDEELQGATTDRAADDSSLTS</sequence>
<evidence type="ECO:0000313" key="2">
    <source>
        <dbReference type="Proteomes" id="UP000245380"/>
    </source>
</evidence>
<keyword evidence="2" id="KW-1185">Reference proteome</keyword>
<reference evidence="1 2" key="1">
    <citation type="submission" date="2016-11" db="EMBL/GenBank/DDBJ databases">
        <title>Comparative genomics of Acidibacillus ferroxidans species.</title>
        <authorList>
            <person name="Oliveira G."/>
            <person name="Nunes G."/>
            <person name="Oliveira R."/>
            <person name="Araujo F."/>
            <person name="Salim A."/>
            <person name="Scholte L."/>
            <person name="Morais D."/>
            <person name="Nancucheo I."/>
            <person name="Johnson D.B."/>
            <person name="Grail B."/>
            <person name="Bittencourt J."/>
            <person name="Valadares R."/>
        </authorList>
    </citation>
    <scope>NUCLEOTIDE SEQUENCE [LARGE SCALE GENOMIC DNA]</scope>
    <source>
        <strain evidence="1 2">Y002</strain>
    </source>
</reference>
<evidence type="ECO:0000313" key="1">
    <source>
        <dbReference type="EMBL" id="PWI57803.1"/>
    </source>
</evidence>
<dbReference type="RefSeq" id="WP_109430336.1">
    <property type="nucleotide sequence ID" value="NZ_MPDK01000008.1"/>
</dbReference>
<protein>
    <submittedName>
        <fullName evidence="1">Uncharacterized protein</fullName>
    </submittedName>
</protein>
<proteinExistence type="predicted"/>
<accession>A0A2U3D950</accession>
<organism evidence="1 2">
    <name type="scientific">Sulfoacidibacillus thermotolerans</name>
    <name type="common">Acidibacillus sulfuroxidans</name>
    <dbReference type="NCBI Taxonomy" id="1765684"/>
    <lineage>
        <taxon>Bacteria</taxon>
        <taxon>Bacillati</taxon>
        <taxon>Bacillota</taxon>
        <taxon>Bacilli</taxon>
        <taxon>Bacillales</taxon>
        <taxon>Alicyclobacillaceae</taxon>
        <taxon>Sulfoacidibacillus</taxon>
    </lineage>
</organism>
<comment type="caution">
    <text evidence="1">The sequence shown here is derived from an EMBL/GenBank/DDBJ whole genome shotgun (WGS) entry which is preliminary data.</text>
</comment>